<dbReference type="GO" id="GO:0031902">
    <property type="term" value="C:late endosome membrane"/>
    <property type="evidence" value="ECO:0007669"/>
    <property type="project" value="TreeGrafter"/>
</dbReference>
<sequence>MTSGLFASYEDDFNESSRQVRAAATALQESLKQNCSAYEPPPATGPQSRAHHCQVMQQGLAHMRELVTSMLYESNDVEAGEARSEARRRVEDYKRVVTVLEGELFRLRQESQDADRMDLITGGNDALDDATLEARTRMLGNTQKLRQGTTTLERAERALHAASDLGTSTLSTLRAQTETMRNFNANIHGVDAEVMESRRIVNQMQRTATKRKLCLIGVILALIFCVVGLVFLR</sequence>
<dbReference type="GO" id="GO:0031201">
    <property type="term" value="C:SNARE complex"/>
    <property type="evidence" value="ECO:0007669"/>
    <property type="project" value="TreeGrafter"/>
</dbReference>
<evidence type="ECO:0000256" key="7">
    <source>
        <dbReference type="ARBA" id="ARBA00023136"/>
    </source>
</evidence>
<evidence type="ECO:0000256" key="1">
    <source>
        <dbReference type="ARBA" id="ARBA00004211"/>
    </source>
</evidence>
<dbReference type="GO" id="GO:0015031">
    <property type="term" value="P:protein transport"/>
    <property type="evidence" value="ECO:0007669"/>
    <property type="project" value="UniProtKB-KW"/>
</dbReference>
<keyword evidence="2" id="KW-0813">Transport</keyword>
<dbReference type="GO" id="GO:0005794">
    <property type="term" value="C:Golgi apparatus"/>
    <property type="evidence" value="ECO:0007669"/>
    <property type="project" value="TreeGrafter"/>
</dbReference>
<dbReference type="AlphaFoldDB" id="A0A3R7N7L7"/>
<comment type="subcellular location">
    <subcellularLocation>
        <location evidence="1">Membrane</location>
        <topology evidence="1">Single-pass type IV membrane protein</topology>
    </subcellularLocation>
</comment>
<dbReference type="InterPro" id="IPR056173">
    <property type="entry name" value="Sec20_C"/>
</dbReference>
<dbReference type="Gene3D" id="1.20.5.110">
    <property type="match status" value="1"/>
</dbReference>
<dbReference type="SUPFAM" id="SSF58038">
    <property type="entry name" value="SNARE fusion complex"/>
    <property type="match status" value="1"/>
</dbReference>
<evidence type="ECO:0000256" key="5">
    <source>
        <dbReference type="ARBA" id="ARBA00022989"/>
    </source>
</evidence>
<dbReference type="OrthoDB" id="430637at2759"/>
<dbReference type="EMBL" id="MKKU01000258">
    <property type="protein sequence ID" value="RNF17547.1"/>
    <property type="molecule type" value="Genomic_DNA"/>
</dbReference>
<accession>A0A3R7N7L7</accession>
<keyword evidence="7 9" id="KW-0472">Membrane</keyword>
<evidence type="ECO:0000256" key="4">
    <source>
        <dbReference type="ARBA" id="ARBA00022927"/>
    </source>
</evidence>
<evidence type="ECO:0000256" key="6">
    <source>
        <dbReference type="ARBA" id="ARBA00023054"/>
    </source>
</evidence>
<dbReference type="GO" id="GO:0005484">
    <property type="term" value="F:SNAP receptor activity"/>
    <property type="evidence" value="ECO:0007669"/>
    <property type="project" value="TreeGrafter"/>
</dbReference>
<evidence type="ECO:0000256" key="2">
    <source>
        <dbReference type="ARBA" id="ARBA00022448"/>
    </source>
</evidence>
<keyword evidence="6 8" id="KW-0175">Coiled coil</keyword>
<dbReference type="GO" id="GO:0012507">
    <property type="term" value="C:ER to Golgi transport vesicle membrane"/>
    <property type="evidence" value="ECO:0007669"/>
    <property type="project" value="TreeGrafter"/>
</dbReference>
<feature type="domain" description="Sec20 C-terminal" evidence="10">
    <location>
        <begin position="147"/>
        <end position="232"/>
    </location>
</feature>
<dbReference type="PANTHER" id="PTHR21230:SF26">
    <property type="entry name" value="VESICLE TRANSPORT THROUGH INTERACTION WITH T-SNARES HOMOLOG 1A"/>
    <property type="match status" value="1"/>
</dbReference>
<evidence type="ECO:0000313" key="12">
    <source>
        <dbReference type="Proteomes" id="UP000284403"/>
    </source>
</evidence>
<feature type="transmembrane region" description="Helical" evidence="9">
    <location>
        <begin position="213"/>
        <end position="232"/>
    </location>
</feature>
<feature type="coiled-coil region" evidence="8">
    <location>
        <begin position="83"/>
        <end position="110"/>
    </location>
</feature>
<dbReference type="Gene3D" id="1.20.58.400">
    <property type="entry name" value="t-snare proteins"/>
    <property type="match status" value="1"/>
</dbReference>
<keyword evidence="5 9" id="KW-1133">Transmembrane helix</keyword>
<evidence type="ECO:0000256" key="3">
    <source>
        <dbReference type="ARBA" id="ARBA00022692"/>
    </source>
</evidence>
<evidence type="ECO:0000259" key="10">
    <source>
        <dbReference type="Pfam" id="PF03908"/>
    </source>
</evidence>
<dbReference type="GO" id="GO:0005789">
    <property type="term" value="C:endoplasmic reticulum membrane"/>
    <property type="evidence" value="ECO:0007669"/>
    <property type="project" value="TreeGrafter"/>
</dbReference>
<proteinExistence type="predicted"/>
<keyword evidence="3 9" id="KW-0812">Transmembrane</keyword>
<dbReference type="Proteomes" id="UP000284403">
    <property type="component" value="Unassembled WGS sequence"/>
</dbReference>
<evidence type="ECO:0000256" key="8">
    <source>
        <dbReference type="SAM" id="Coils"/>
    </source>
</evidence>
<protein>
    <submittedName>
        <fullName evidence="11">Vesicle transport v-SNARE 11</fullName>
    </submittedName>
</protein>
<gene>
    <name evidence="11" type="ORF">Tco025E_04782</name>
</gene>
<keyword evidence="4" id="KW-0653">Protein transport</keyword>
<evidence type="ECO:0000256" key="9">
    <source>
        <dbReference type="SAM" id="Phobius"/>
    </source>
</evidence>
<dbReference type="GO" id="GO:0000149">
    <property type="term" value="F:SNARE binding"/>
    <property type="evidence" value="ECO:0007669"/>
    <property type="project" value="TreeGrafter"/>
</dbReference>
<reference evidence="11 12" key="1">
    <citation type="journal article" date="2018" name="BMC Genomics">
        <title>Genomic comparison of Trypanosoma conorhini and Trypanosoma rangeli to Trypanosoma cruzi strains of high and low virulence.</title>
        <authorList>
            <person name="Bradwell K.R."/>
            <person name="Koparde V.N."/>
            <person name="Matveyev A.V."/>
            <person name="Serrano M.G."/>
            <person name="Alves J.M."/>
            <person name="Parikh H."/>
            <person name="Huang B."/>
            <person name="Lee V."/>
            <person name="Espinosa-Alvarez O."/>
            <person name="Ortiz P.A."/>
            <person name="Costa-Martins A.G."/>
            <person name="Teixeira M.M."/>
            <person name="Buck G.A."/>
        </authorList>
    </citation>
    <scope>NUCLEOTIDE SEQUENCE [LARGE SCALE GENOMIC DNA]</scope>
    <source>
        <strain evidence="11 12">025E</strain>
    </source>
</reference>
<comment type="caution">
    <text evidence="11">The sequence shown here is derived from an EMBL/GenBank/DDBJ whole genome shotgun (WGS) entry which is preliminary data.</text>
</comment>
<dbReference type="PANTHER" id="PTHR21230">
    <property type="entry name" value="VESICLE TRANSPORT V-SNARE PROTEIN VTI1-RELATED"/>
    <property type="match status" value="1"/>
</dbReference>
<dbReference type="GO" id="GO:0006906">
    <property type="term" value="P:vesicle fusion"/>
    <property type="evidence" value="ECO:0007669"/>
    <property type="project" value="TreeGrafter"/>
</dbReference>
<dbReference type="GeneID" id="40318393"/>
<dbReference type="InterPro" id="IPR038407">
    <property type="entry name" value="v-SNARE_N_sf"/>
</dbReference>
<dbReference type="Pfam" id="PF03908">
    <property type="entry name" value="Sec20"/>
    <property type="match status" value="1"/>
</dbReference>
<name>A0A3R7N7L7_9TRYP</name>
<keyword evidence="12" id="KW-1185">Reference proteome</keyword>
<evidence type="ECO:0000313" key="11">
    <source>
        <dbReference type="EMBL" id="RNF17547.1"/>
    </source>
</evidence>
<organism evidence="11 12">
    <name type="scientific">Trypanosoma conorhini</name>
    <dbReference type="NCBI Taxonomy" id="83891"/>
    <lineage>
        <taxon>Eukaryota</taxon>
        <taxon>Discoba</taxon>
        <taxon>Euglenozoa</taxon>
        <taxon>Kinetoplastea</taxon>
        <taxon>Metakinetoplastina</taxon>
        <taxon>Trypanosomatida</taxon>
        <taxon>Trypanosomatidae</taxon>
        <taxon>Trypanosoma</taxon>
    </lineage>
</organism>
<dbReference type="RefSeq" id="XP_029228188.1">
    <property type="nucleotide sequence ID" value="XM_029371687.1"/>
</dbReference>